<gene>
    <name evidence="2" type="primary">LOC136083148</name>
</gene>
<dbReference type="PANTHER" id="PTHR45786">
    <property type="entry name" value="DNA BINDING PROTEIN-LIKE"/>
    <property type="match status" value="1"/>
</dbReference>
<keyword evidence="1" id="KW-1185">Reference proteome</keyword>
<organism evidence="1 2">
    <name type="scientific">Hydra vulgaris</name>
    <name type="common">Hydra</name>
    <name type="synonym">Hydra attenuata</name>
    <dbReference type="NCBI Taxonomy" id="6087"/>
    <lineage>
        <taxon>Eukaryota</taxon>
        <taxon>Metazoa</taxon>
        <taxon>Cnidaria</taxon>
        <taxon>Hydrozoa</taxon>
        <taxon>Hydroidolina</taxon>
        <taxon>Anthoathecata</taxon>
        <taxon>Aplanulata</taxon>
        <taxon>Hydridae</taxon>
        <taxon>Hydra</taxon>
    </lineage>
</organism>
<reference evidence="2" key="1">
    <citation type="submission" date="2025-08" db="UniProtKB">
        <authorList>
            <consortium name="RefSeq"/>
        </authorList>
    </citation>
    <scope>IDENTIFICATION</scope>
</reference>
<dbReference type="PANTHER" id="PTHR45786:SF74">
    <property type="entry name" value="ATP-DEPENDENT DNA HELICASE"/>
    <property type="match status" value="1"/>
</dbReference>
<evidence type="ECO:0000313" key="2">
    <source>
        <dbReference type="RefSeq" id="XP_065658626.1"/>
    </source>
</evidence>
<proteinExistence type="predicted"/>
<sequence>MASMGAKIDTRRAGGSHCFQIHGQIYQQIGSLQPSGTDTRQYKQFYILDSTVAADERMGHVANTNCDEQLMLCLSQLLEQVNPYAKTFRMMKDRAKIEEKRAHEETRAAPQVHLVFNIGLVLDRRQYNTSITDEVVVENDELPPTLCFAIYYKNGQKKFIDDIDSRCDPLTYPLLFPKGGSG</sequence>
<evidence type="ECO:0000313" key="1">
    <source>
        <dbReference type="Proteomes" id="UP001652625"/>
    </source>
</evidence>
<accession>A0ABM4CAD0</accession>
<dbReference type="GeneID" id="136083148"/>
<protein>
    <submittedName>
        <fullName evidence="2">Uncharacterized protein LOC136083148</fullName>
    </submittedName>
</protein>
<dbReference type="RefSeq" id="XP_065658626.1">
    <property type="nucleotide sequence ID" value="XM_065802554.1"/>
</dbReference>
<name>A0ABM4CAD0_HYDVU</name>
<dbReference type="Proteomes" id="UP001652625">
    <property type="component" value="Chromosome 08"/>
</dbReference>